<reference evidence="3" key="2">
    <citation type="submission" date="2020-07" db="EMBL/GenBank/DDBJ databases">
        <authorList>
            <person name="Vera ALvarez R."/>
            <person name="Arias-Moreno D.M."/>
            <person name="Jimenez-Jacinto V."/>
            <person name="Jimenez-Bremont J.F."/>
            <person name="Swaminathan K."/>
            <person name="Moose S.P."/>
            <person name="Guerrero-Gonzalez M.L."/>
            <person name="Marino-Ramirez L."/>
            <person name="Landsman D."/>
            <person name="Rodriguez-Kessler M."/>
            <person name="Delgado-Sanchez P."/>
        </authorList>
    </citation>
    <scope>NUCLEOTIDE SEQUENCE</scope>
    <source>
        <tissue evidence="3">Cladode</tissue>
    </source>
</reference>
<dbReference type="EMBL" id="GISG01092436">
    <property type="protein sequence ID" value="MBA4634777.1"/>
    <property type="molecule type" value="Transcribed_RNA"/>
</dbReference>
<feature type="compositionally biased region" description="Polar residues" evidence="1">
    <location>
        <begin position="49"/>
        <end position="58"/>
    </location>
</feature>
<evidence type="ECO:0000313" key="3">
    <source>
        <dbReference type="EMBL" id="MBA4634777.1"/>
    </source>
</evidence>
<organism evidence="3">
    <name type="scientific">Opuntia streptacantha</name>
    <name type="common">Prickly pear cactus</name>
    <name type="synonym">Opuntia cardona</name>
    <dbReference type="NCBI Taxonomy" id="393608"/>
    <lineage>
        <taxon>Eukaryota</taxon>
        <taxon>Viridiplantae</taxon>
        <taxon>Streptophyta</taxon>
        <taxon>Embryophyta</taxon>
        <taxon>Tracheophyta</taxon>
        <taxon>Spermatophyta</taxon>
        <taxon>Magnoliopsida</taxon>
        <taxon>eudicotyledons</taxon>
        <taxon>Gunneridae</taxon>
        <taxon>Pentapetalae</taxon>
        <taxon>Caryophyllales</taxon>
        <taxon>Cactineae</taxon>
        <taxon>Cactaceae</taxon>
        <taxon>Opuntioideae</taxon>
        <taxon>Opuntia</taxon>
    </lineage>
</organism>
<evidence type="ECO:0000256" key="2">
    <source>
        <dbReference type="SAM" id="SignalP"/>
    </source>
</evidence>
<proteinExistence type="predicted"/>
<protein>
    <submittedName>
        <fullName evidence="3">Uncharacterized protein</fullName>
    </submittedName>
</protein>
<accession>A0A7C8Z619</accession>
<reference evidence="3" key="1">
    <citation type="journal article" date="2013" name="J. Plant Res.">
        <title>Effect of fungi and light on seed germination of three Opuntia species from semiarid lands of central Mexico.</title>
        <authorList>
            <person name="Delgado-Sanchez P."/>
            <person name="Jimenez-Bremont J.F."/>
            <person name="Guerrero-Gonzalez Mde L."/>
            <person name="Flores J."/>
        </authorList>
    </citation>
    <scope>NUCLEOTIDE SEQUENCE</scope>
    <source>
        <tissue evidence="3">Cladode</tissue>
    </source>
</reference>
<dbReference type="AlphaFoldDB" id="A0A7C8Z619"/>
<name>A0A7C8Z619_OPUST</name>
<feature type="signal peptide" evidence="2">
    <location>
        <begin position="1"/>
        <end position="20"/>
    </location>
</feature>
<feature type="chain" id="PRO_5028331988" evidence="2">
    <location>
        <begin position="21"/>
        <end position="110"/>
    </location>
</feature>
<evidence type="ECO:0000256" key="1">
    <source>
        <dbReference type="SAM" id="MobiDB-lite"/>
    </source>
</evidence>
<keyword evidence="2" id="KW-0732">Signal</keyword>
<feature type="region of interest" description="Disordered" evidence="1">
    <location>
        <begin position="35"/>
        <end position="64"/>
    </location>
</feature>
<sequence length="110" mass="12120">MNLLYFLFLSINFPLHPSLSLSPMPVSPCSARLASSTANLRPPPWRGTSVRSSSTAADHNQLPSPLTLPLPPLFFTPSRCPAIPPARRPALLIEEESAWATSYFNTKEIF</sequence>